<gene>
    <name evidence="2" type="ORF">S06H3_36442</name>
</gene>
<evidence type="ECO:0000313" key="2">
    <source>
        <dbReference type="EMBL" id="GAI18376.1"/>
    </source>
</evidence>
<organism evidence="2">
    <name type="scientific">marine sediment metagenome</name>
    <dbReference type="NCBI Taxonomy" id="412755"/>
    <lineage>
        <taxon>unclassified sequences</taxon>
        <taxon>metagenomes</taxon>
        <taxon>ecological metagenomes</taxon>
    </lineage>
</organism>
<protein>
    <recommendedName>
        <fullName evidence="1">PAS domain-containing protein</fullName>
    </recommendedName>
</protein>
<feature type="non-terminal residue" evidence="2">
    <location>
        <position position="77"/>
    </location>
</feature>
<dbReference type="Pfam" id="PF00989">
    <property type="entry name" value="PAS"/>
    <property type="match status" value="1"/>
</dbReference>
<feature type="domain" description="PAS" evidence="1">
    <location>
        <begin position="31"/>
        <end position="77"/>
    </location>
</feature>
<dbReference type="AlphaFoldDB" id="X1MJX7"/>
<dbReference type="InterPro" id="IPR000014">
    <property type="entry name" value="PAS"/>
</dbReference>
<dbReference type="GO" id="GO:0006355">
    <property type="term" value="P:regulation of DNA-templated transcription"/>
    <property type="evidence" value="ECO:0007669"/>
    <property type="project" value="InterPro"/>
</dbReference>
<comment type="caution">
    <text evidence="2">The sequence shown here is derived from an EMBL/GenBank/DDBJ whole genome shotgun (WGS) entry which is preliminary data.</text>
</comment>
<name>X1MJX7_9ZZZZ</name>
<dbReference type="CDD" id="cd00130">
    <property type="entry name" value="PAS"/>
    <property type="match status" value="1"/>
</dbReference>
<dbReference type="InterPro" id="IPR035965">
    <property type="entry name" value="PAS-like_dom_sf"/>
</dbReference>
<proteinExistence type="predicted"/>
<accession>X1MJX7</accession>
<dbReference type="PROSITE" id="PS50112">
    <property type="entry name" value="PAS"/>
    <property type="match status" value="1"/>
</dbReference>
<dbReference type="SUPFAM" id="SSF55785">
    <property type="entry name" value="PYP-like sensor domain (PAS domain)"/>
    <property type="match status" value="1"/>
</dbReference>
<reference evidence="2" key="1">
    <citation type="journal article" date="2014" name="Front. Microbiol.">
        <title>High frequency of phylogenetically diverse reductive dehalogenase-homologous genes in deep subseafloor sedimentary metagenomes.</title>
        <authorList>
            <person name="Kawai M."/>
            <person name="Futagami T."/>
            <person name="Toyoda A."/>
            <person name="Takaki Y."/>
            <person name="Nishi S."/>
            <person name="Hori S."/>
            <person name="Arai W."/>
            <person name="Tsubouchi T."/>
            <person name="Morono Y."/>
            <person name="Uchiyama I."/>
            <person name="Ito T."/>
            <person name="Fujiyama A."/>
            <person name="Inagaki F."/>
            <person name="Takami H."/>
        </authorList>
    </citation>
    <scope>NUCLEOTIDE SEQUENCE</scope>
    <source>
        <strain evidence="2">Expedition CK06-06</strain>
    </source>
</reference>
<dbReference type="Gene3D" id="3.30.450.20">
    <property type="entry name" value="PAS domain"/>
    <property type="match status" value="1"/>
</dbReference>
<dbReference type="EMBL" id="BARV01022075">
    <property type="protein sequence ID" value="GAI18376.1"/>
    <property type="molecule type" value="Genomic_DNA"/>
</dbReference>
<dbReference type="NCBIfam" id="TIGR00229">
    <property type="entry name" value="sensory_box"/>
    <property type="match status" value="1"/>
</dbReference>
<sequence length="77" mass="8677">MRLGVVDSGIRDAQSRADEIEALIEKDTIKLEKRYKELFNSVRDGLFQIDLKGNFIIINPAFTEILGLDPKELLEGG</sequence>
<dbReference type="InterPro" id="IPR013767">
    <property type="entry name" value="PAS_fold"/>
</dbReference>
<evidence type="ECO:0000259" key="1">
    <source>
        <dbReference type="PROSITE" id="PS50112"/>
    </source>
</evidence>